<evidence type="ECO:0000313" key="3">
    <source>
        <dbReference type="Proteomes" id="UP001627284"/>
    </source>
</evidence>
<protein>
    <submittedName>
        <fullName evidence="2">Uncharacterized protein</fullName>
    </submittedName>
</protein>
<feature type="region of interest" description="Disordered" evidence="1">
    <location>
        <begin position="31"/>
        <end position="107"/>
    </location>
</feature>
<dbReference type="AlphaFoldDB" id="A0ABD2TGU9"/>
<keyword evidence="3" id="KW-1185">Reference proteome</keyword>
<feature type="compositionally biased region" description="Polar residues" evidence="1">
    <location>
        <begin position="38"/>
        <end position="60"/>
    </location>
</feature>
<feature type="compositionally biased region" description="Basic residues" evidence="1">
    <location>
        <begin position="86"/>
        <end position="96"/>
    </location>
</feature>
<sequence length="107" mass="12259">VLVRLKNRNGELFFRKKEFKMCKNPKFFFPSPIFPPLASTTSNPTRSNPKPLHQQTTTRQPDLPLPHCSLHCSPPETTALNPTSKLHCKSKQHHPFHFSSPSTKQQT</sequence>
<feature type="compositionally biased region" description="Polar residues" evidence="1">
    <location>
        <begin position="75"/>
        <end position="84"/>
    </location>
</feature>
<comment type="caution">
    <text evidence="2">The sequence shown here is derived from an EMBL/GenBank/DDBJ whole genome shotgun (WGS) entry which is preliminary data.</text>
</comment>
<reference evidence="2 3" key="1">
    <citation type="submission" date="2024-05" db="EMBL/GenBank/DDBJ databases">
        <title>De novo assembly of an allotetraploid wild potato.</title>
        <authorList>
            <person name="Hosaka A.J."/>
        </authorList>
    </citation>
    <scope>NUCLEOTIDE SEQUENCE [LARGE SCALE GENOMIC DNA]</scope>
    <source>
        <tissue evidence="2">Young leaves</tissue>
    </source>
</reference>
<dbReference type="EMBL" id="JBJKTR010000011">
    <property type="protein sequence ID" value="KAL3355504.1"/>
    <property type="molecule type" value="Genomic_DNA"/>
</dbReference>
<gene>
    <name evidence="2" type="ORF">AABB24_019534</name>
</gene>
<proteinExistence type="predicted"/>
<name>A0ABD2TGU9_9SOLN</name>
<feature type="non-terminal residue" evidence="2">
    <location>
        <position position="1"/>
    </location>
</feature>
<evidence type="ECO:0000313" key="2">
    <source>
        <dbReference type="EMBL" id="KAL3355504.1"/>
    </source>
</evidence>
<dbReference type="Proteomes" id="UP001627284">
    <property type="component" value="Unassembled WGS sequence"/>
</dbReference>
<organism evidence="2 3">
    <name type="scientific">Solanum stoloniferum</name>
    <dbReference type="NCBI Taxonomy" id="62892"/>
    <lineage>
        <taxon>Eukaryota</taxon>
        <taxon>Viridiplantae</taxon>
        <taxon>Streptophyta</taxon>
        <taxon>Embryophyta</taxon>
        <taxon>Tracheophyta</taxon>
        <taxon>Spermatophyta</taxon>
        <taxon>Magnoliopsida</taxon>
        <taxon>eudicotyledons</taxon>
        <taxon>Gunneridae</taxon>
        <taxon>Pentapetalae</taxon>
        <taxon>asterids</taxon>
        <taxon>lamiids</taxon>
        <taxon>Solanales</taxon>
        <taxon>Solanaceae</taxon>
        <taxon>Solanoideae</taxon>
        <taxon>Solaneae</taxon>
        <taxon>Solanum</taxon>
    </lineage>
</organism>
<accession>A0ABD2TGU9</accession>
<evidence type="ECO:0000256" key="1">
    <source>
        <dbReference type="SAM" id="MobiDB-lite"/>
    </source>
</evidence>